<protein>
    <submittedName>
        <fullName evidence="2">Uncharacterized protein</fullName>
    </submittedName>
</protein>
<dbReference type="Proteomes" id="UP000887566">
    <property type="component" value="Unplaced"/>
</dbReference>
<accession>A0A914UVL2</accession>
<evidence type="ECO:0000313" key="2">
    <source>
        <dbReference type="WBParaSite" id="PSAMB.scaffold124size75149.g2229.t1"/>
    </source>
</evidence>
<organism evidence="1 2">
    <name type="scientific">Plectus sambesii</name>
    <dbReference type="NCBI Taxonomy" id="2011161"/>
    <lineage>
        <taxon>Eukaryota</taxon>
        <taxon>Metazoa</taxon>
        <taxon>Ecdysozoa</taxon>
        <taxon>Nematoda</taxon>
        <taxon>Chromadorea</taxon>
        <taxon>Plectida</taxon>
        <taxon>Plectina</taxon>
        <taxon>Plectoidea</taxon>
        <taxon>Plectidae</taxon>
        <taxon>Plectus</taxon>
    </lineage>
</organism>
<keyword evidence="1" id="KW-1185">Reference proteome</keyword>
<name>A0A914UVL2_9BILA</name>
<dbReference type="AlphaFoldDB" id="A0A914UVL2"/>
<reference evidence="2" key="1">
    <citation type="submission" date="2022-11" db="UniProtKB">
        <authorList>
            <consortium name="WormBaseParasite"/>
        </authorList>
    </citation>
    <scope>IDENTIFICATION</scope>
</reference>
<proteinExistence type="predicted"/>
<sequence>MDHFRLPCSSSSSFSTQEVTKESGRQQILTARRPFAVLNQEVRAKAMTISNEYQLIDMKHRLPILDEEEWRIYLSTLGKMYLPDYMHFGYDQTENLQALIERIAPFCGRLAPIDFYNYLRFVDAFDIHQELADHLIWCAELPFSISKWFLDRYESIECGAFFQILKLKTRFLRRNSLLFHSENEEEASEYLRHGFNLLEQPHSDICDCLDMLFLLQVYGRTSVGGNSNSLIAPTLDRLAAKDLPNSLDDVYNSLQIICDEKLRKKRALSTPEFEFYRHARKNKAAWQWLRNSIDLIFEENDLERLRPLAAAAAVRASIFKAVDFSPEQVNRYLSIAADPYLENPAIVFETQKSEEQLPNRRIALSHLIYAVFAAVVDSDLRNSLTVRLNDAYWRRFFDIFWREAAKMTGPEGAVLYREVRCALYPPNALKVRRPLRNYFEAPVNARRDEQLDIMKKKFRLKVFNASVGDVLAEDLAMLMREEHLAAVSKGLL</sequence>
<dbReference type="WBParaSite" id="PSAMB.scaffold124size75149.g2229.t1">
    <property type="protein sequence ID" value="PSAMB.scaffold124size75149.g2229.t1"/>
    <property type="gene ID" value="PSAMB.scaffold124size75149.g2229"/>
</dbReference>
<evidence type="ECO:0000313" key="1">
    <source>
        <dbReference type="Proteomes" id="UP000887566"/>
    </source>
</evidence>